<keyword evidence="5" id="KW-1185">Reference proteome</keyword>
<evidence type="ECO:0000256" key="1">
    <source>
        <dbReference type="ARBA" id="ARBA00022734"/>
    </source>
</evidence>
<dbReference type="GeneTree" id="ENSGT00940000154285"/>
<dbReference type="InterPro" id="IPR043159">
    <property type="entry name" value="Lectin_gal-bd_sf"/>
</dbReference>
<name>A0A3Q2PKK5_FUNHE</name>
<protein>
    <submittedName>
        <fullName evidence="4">L-rhamnose-binding lectin CSL2-like</fullName>
    </submittedName>
</protein>
<dbReference type="InterPro" id="IPR000922">
    <property type="entry name" value="Lectin_gal-bd_dom"/>
</dbReference>
<evidence type="ECO:0000256" key="2">
    <source>
        <dbReference type="ARBA" id="ARBA00022737"/>
    </source>
</evidence>
<reference evidence="4" key="2">
    <citation type="submission" date="2025-09" db="UniProtKB">
        <authorList>
            <consortium name="Ensembl"/>
        </authorList>
    </citation>
    <scope>IDENTIFICATION</scope>
</reference>
<keyword evidence="1" id="KW-0430">Lectin</keyword>
<dbReference type="Gene3D" id="2.60.120.740">
    <property type="match status" value="2"/>
</dbReference>
<feature type="domain" description="SUEL-type lectin" evidence="3">
    <location>
        <begin position="17"/>
        <end position="100"/>
    </location>
</feature>
<evidence type="ECO:0000259" key="3">
    <source>
        <dbReference type="PROSITE" id="PS50228"/>
    </source>
</evidence>
<dbReference type="GO" id="GO:0030246">
    <property type="term" value="F:carbohydrate binding"/>
    <property type="evidence" value="ECO:0007669"/>
    <property type="project" value="UniProtKB-KW"/>
</dbReference>
<organism evidence="4 5">
    <name type="scientific">Fundulus heteroclitus</name>
    <name type="common">Killifish</name>
    <name type="synonym">Mummichog</name>
    <dbReference type="NCBI Taxonomy" id="8078"/>
    <lineage>
        <taxon>Eukaryota</taxon>
        <taxon>Metazoa</taxon>
        <taxon>Chordata</taxon>
        <taxon>Craniata</taxon>
        <taxon>Vertebrata</taxon>
        <taxon>Euteleostomi</taxon>
        <taxon>Actinopterygii</taxon>
        <taxon>Neopterygii</taxon>
        <taxon>Teleostei</taxon>
        <taxon>Neoteleostei</taxon>
        <taxon>Acanthomorphata</taxon>
        <taxon>Ovalentaria</taxon>
        <taxon>Atherinomorphae</taxon>
        <taxon>Cyprinodontiformes</taxon>
        <taxon>Fundulidae</taxon>
        <taxon>Fundulus</taxon>
    </lineage>
</organism>
<reference evidence="4" key="1">
    <citation type="submission" date="2025-08" db="UniProtKB">
        <authorList>
            <consortium name="Ensembl"/>
        </authorList>
    </citation>
    <scope>IDENTIFICATION</scope>
</reference>
<dbReference type="Proteomes" id="UP000265000">
    <property type="component" value="Unplaced"/>
</dbReference>
<dbReference type="PANTHER" id="PTHR46780">
    <property type="entry name" value="PROTEIN EVA-1"/>
    <property type="match status" value="1"/>
</dbReference>
<evidence type="ECO:0000313" key="4">
    <source>
        <dbReference type="Ensembl" id="ENSFHEP00000013319.1"/>
    </source>
</evidence>
<evidence type="ECO:0000313" key="5">
    <source>
        <dbReference type="Proteomes" id="UP000265000"/>
    </source>
</evidence>
<dbReference type="Pfam" id="PF02140">
    <property type="entry name" value="SUEL_Lectin"/>
    <property type="match status" value="2"/>
</dbReference>
<keyword evidence="2" id="KW-0677">Repeat</keyword>
<sequence length="221" mass="24724">LSTKRVITCEDPDNVHHLSCETGVIIVESVLYGRLNRETCSEGRPKSQLRDTSCSQMGALETLKARCNGRKVCEVNAKLFRTSDPCYGTYKYIHTTYSCYPAVQTVACESSETNLQCDEGRVISVIGAYYGRTDPTTCSFQRPSSQVQNVDCLRPSMEVATSCNGRTSCSVKVANSLFGDPCYGTYKYLEVAHTCECEWLKRSFSLSTFSFWKKTSDFCIK</sequence>
<dbReference type="Ensembl" id="ENSFHET00000020854.1">
    <property type="protein sequence ID" value="ENSFHEP00000013319.1"/>
    <property type="gene ID" value="ENSFHEG00000015118.1"/>
</dbReference>
<dbReference type="AlphaFoldDB" id="A0A3Q2PKK5"/>
<feature type="domain" description="SUEL-type lectin" evidence="3">
    <location>
        <begin position="107"/>
        <end position="196"/>
    </location>
</feature>
<dbReference type="FunFam" id="2.60.120.740:FF:000001">
    <property type="entry name" value="Adhesion G protein-coupled receptor L2"/>
    <property type="match status" value="1"/>
</dbReference>
<dbReference type="PROSITE" id="PS50228">
    <property type="entry name" value="SUEL_LECTIN"/>
    <property type="match status" value="2"/>
</dbReference>
<accession>A0A3Q2PKK5</accession>
<proteinExistence type="predicted"/>
<dbReference type="CDD" id="cd22835">
    <property type="entry name" value="Gal_Rha_Lectin_SML_rpt2"/>
    <property type="match status" value="1"/>
</dbReference>
<dbReference type="CDD" id="cd22833">
    <property type="entry name" value="Gal_Rha_Lectin_CSL1-2_RBL_SML_rpt1"/>
    <property type="match status" value="1"/>
</dbReference>